<keyword evidence="4 6" id="KW-1133">Transmembrane helix</keyword>
<comment type="caution">
    <text evidence="8">The sequence shown here is derived from an EMBL/GenBank/DDBJ whole genome shotgun (WGS) entry which is preliminary data.</text>
</comment>
<dbReference type="Pfam" id="PF00403">
    <property type="entry name" value="HMA"/>
    <property type="match status" value="1"/>
</dbReference>
<evidence type="ECO:0000313" key="9">
    <source>
        <dbReference type="Proteomes" id="UP001597013"/>
    </source>
</evidence>
<feature type="transmembrane region" description="Helical" evidence="6">
    <location>
        <begin position="90"/>
        <end position="111"/>
    </location>
</feature>
<evidence type="ECO:0000256" key="1">
    <source>
        <dbReference type="ARBA" id="ARBA00004141"/>
    </source>
</evidence>
<name>A0ABW3N6Y1_9FLAO</name>
<organism evidence="8 9">
    <name type="scientific">Winogradskyella litorisediminis</name>
    <dbReference type="NCBI Taxonomy" id="1156618"/>
    <lineage>
        <taxon>Bacteria</taxon>
        <taxon>Pseudomonadati</taxon>
        <taxon>Bacteroidota</taxon>
        <taxon>Flavobacteriia</taxon>
        <taxon>Flavobacteriales</taxon>
        <taxon>Flavobacteriaceae</taxon>
        <taxon>Winogradskyella</taxon>
    </lineage>
</organism>
<evidence type="ECO:0000256" key="6">
    <source>
        <dbReference type="SAM" id="Phobius"/>
    </source>
</evidence>
<dbReference type="RefSeq" id="WP_386129812.1">
    <property type="nucleotide sequence ID" value="NZ_JBHTJL010000009.1"/>
</dbReference>
<sequence length="244" mass="27690">MKHTYKVTGMTCNGCKASVKEKLSALQNITSVNVNLEKEEATVEMTSHVSLSELQLALPEKYQISQLEETNVFSSTLTKKETSESKLKQLFPLFLILSYIFVASILLNKTAWNTARFMYDFMGLFFIVFSFFKFLDLKGFSQSFSMYDPLAKRFSPYAKIYPFIELVLGFLFLMRIEIKLALILTLIILAITTIGVAKVLLDKKTIQCACLGTVLKLPMTTATIIENSIMLLMAIYMLVKIFVL</sequence>
<keyword evidence="3" id="KW-0479">Metal-binding</keyword>
<dbReference type="CDD" id="cd00371">
    <property type="entry name" value="HMA"/>
    <property type="match status" value="1"/>
</dbReference>
<dbReference type="InterPro" id="IPR017969">
    <property type="entry name" value="Heavy-metal-associated_CS"/>
</dbReference>
<feature type="transmembrane region" description="Helical" evidence="6">
    <location>
        <begin position="117"/>
        <end position="135"/>
    </location>
</feature>
<feature type="transmembrane region" description="Helical" evidence="6">
    <location>
        <begin position="156"/>
        <end position="174"/>
    </location>
</feature>
<dbReference type="Gene3D" id="3.30.70.100">
    <property type="match status" value="1"/>
</dbReference>
<evidence type="ECO:0000256" key="5">
    <source>
        <dbReference type="ARBA" id="ARBA00023136"/>
    </source>
</evidence>
<feature type="domain" description="HMA" evidence="7">
    <location>
        <begin position="1"/>
        <end position="66"/>
    </location>
</feature>
<keyword evidence="9" id="KW-1185">Reference proteome</keyword>
<dbReference type="SUPFAM" id="SSF55008">
    <property type="entry name" value="HMA, heavy metal-associated domain"/>
    <property type="match status" value="1"/>
</dbReference>
<dbReference type="PROSITE" id="PS01047">
    <property type="entry name" value="HMA_1"/>
    <property type="match status" value="1"/>
</dbReference>
<comment type="subcellular location">
    <subcellularLocation>
        <location evidence="1">Membrane</location>
        <topology evidence="1">Multi-pass membrane protein</topology>
    </subcellularLocation>
</comment>
<feature type="transmembrane region" description="Helical" evidence="6">
    <location>
        <begin position="222"/>
        <end position="243"/>
    </location>
</feature>
<evidence type="ECO:0000256" key="4">
    <source>
        <dbReference type="ARBA" id="ARBA00022989"/>
    </source>
</evidence>
<evidence type="ECO:0000256" key="3">
    <source>
        <dbReference type="ARBA" id="ARBA00022723"/>
    </source>
</evidence>
<gene>
    <name evidence="8" type="ORF">ACFQ1Q_08250</name>
</gene>
<dbReference type="PROSITE" id="PS50846">
    <property type="entry name" value="HMA_2"/>
    <property type="match status" value="1"/>
</dbReference>
<dbReference type="InterPro" id="IPR006121">
    <property type="entry name" value="HMA_dom"/>
</dbReference>
<evidence type="ECO:0000313" key="8">
    <source>
        <dbReference type="EMBL" id="MFD1063237.1"/>
    </source>
</evidence>
<dbReference type="Proteomes" id="UP001597013">
    <property type="component" value="Unassembled WGS sequence"/>
</dbReference>
<accession>A0ABW3N6Y1</accession>
<proteinExistence type="predicted"/>
<dbReference type="InterPro" id="IPR009908">
    <property type="entry name" value="Methylamine_util_MauE"/>
</dbReference>
<keyword evidence="2 6" id="KW-0812">Transmembrane</keyword>
<dbReference type="Pfam" id="PF07291">
    <property type="entry name" value="MauE"/>
    <property type="match status" value="1"/>
</dbReference>
<evidence type="ECO:0000259" key="7">
    <source>
        <dbReference type="PROSITE" id="PS50846"/>
    </source>
</evidence>
<protein>
    <submittedName>
        <fullName evidence="8">Heavy-metal-associated domain-containing protein</fullName>
    </submittedName>
</protein>
<evidence type="ECO:0000256" key="2">
    <source>
        <dbReference type="ARBA" id="ARBA00022692"/>
    </source>
</evidence>
<dbReference type="InterPro" id="IPR036163">
    <property type="entry name" value="HMA_dom_sf"/>
</dbReference>
<reference evidence="9" key="1">
    <citation type="journal article" date="2019" name="Int. J. Syst. Evol. Microbiol.">
        <title>The Global Catalogue of Microorganisms (GCM) 10K type strain sequencing project: providing services to taxonomists for standard genome sequencing and annotation.</title>
        <authorList>
            <consortium name="The Broad Institute Genomics Platform"/>
            <consortium name="The Broad Institute Genome Sequencing Center for Infectious Disease"/>
            <person name="Wu L."/>
            <person name="Ma J."/>
        </authorList>
    </citation>
    <scope>NUCLEOTIDE SEQUENCE [LARGE SCALE GENOMIC DNA]</scope>
    <source>
        <strain evidence="9">CCUG 62215</strain>
    </source>
</reference>
<keyword evidence="5 6" id="KW-0472">Membrane</keyword>
<feature type="transmembrane region" description="Helical" evidence="6">
    <location>
        <begin position="180"/>
        <end position="201"/>
    </location>
</feature>
<dbReference type="EMBL" id="JBHTJL010000009">
    <property type="protein sequence ID" value="MFD1063237.1"/>
    <property type="molecule type" value="Genomic_DNA"/>
</dbReference>